<keyword evidence="9" id="KW-1185">Reference proteome</keyword>
<dbReference type="Pfam" id="PF00248">
    <property type="entry name" value="Aldo_ket_red"/>
    <property type="match status" value="1"/>
</dbReference>
<dbReference type="PROSITE" id="PS00062">
    <property type="entry name" value="ALDOKETO_REDUCTASE_2"/>
    <property type="match status" value="1"/>
</dbReference>
<evidence type="ECO:0000256" key="6">
    <source>
        <dbReference type="PIRSR" id="PIRSR000097-3"/>
    </source>
</evidence>
<protein>
    <submittedName>
        <fullName evidence="8">Oxidoreductase</fullName>
    </submittedName>
</protein>
<reference evidence="8" key="1">
    <citation type="journal article" date="2022" name="G3 (Bethesda)">
        <title>High quality genome of the basidiomycete yeast Dioszegia hungarica PDD-24b-2 isolated from cloud water.</title>
        <authorList>
            <person name="Jarrige D."/>
            <person name="Haridas S."/>
            <person name="Bleykasten-Grosshans C."/>
            <person name="Joly M."/>
            <person name="Nadalig T."/>
            <person name="Sancelme M."/>
            <person name="Vuilleumier S."/>
            <person name="Grigoriev I.V."/>
            <person name="Amato P."/>
            <person name="Bringel F."/>
        </authorList>
    </citation>
    <scope>NUCLEOTIDE SEQUENCE</scope>
    <source>
        <strain evidence="8">PDD-24b-2</strain>
    </source>
</reference>
<comment type="similarity">
    <text evidence="1">Belongs to the aldo/keto reductase family.</text>
</comment>
<feature type="site" description="Lowers pKa of active site Tyr" evidence="6">
    <location>
        <position position="75"/>
    </location>
</feature>
<dbReference type="AlphaFoldDB" id="A0AA38H8M5"/>
<evidence type="ECO:0000256" key="4">
    <source>
        <dbReference type="PIRSR" id="PIRSR000097-1"/>
    </source>
</evidence>
<dbReference type="InterPro" id="IPR036812">
    <property type="entry name" value="NAD(P)_OxRdtase_dom_sf"/>
</dbReference>
<accession>A0AA38H8M5</accession>
<dbReference type="RefSeq" id="XP_052946259.1">
    <property type="nucleotide sequence ID" value="XM_053093278.1"/>
</dbReference>
<comment type="caution">
    <text evidence="8">The sequence shown here is derived from an EMBL/GenBank/DDBJ whole genome shotgun (WGS) entry which is preliminary data.</text>
</comment>
<dbReference type="GeneID" id="77732483"/>
<dbReference type="PANTHER" id="PTHR43827">
    <property type="entry name" value="2,5-DIKETO-D-GLUCONIC ACID REDUCTASE"/>
    <property type="match status" value="1"/>
</dbReference>
<dbReference type="Proteomes" id="UP001164286">
    <property type="component" value="Unassembled WGS sequence"/>
</dbReference>
<evidence type="ECO:0000256" key="1">
    <source>
        <dbReference type="ARBA" id="ARBA00007905"/>
    </source>
</evidence>
<organism evidence="8 9">
    <name type="scientific">Dioszegia hungarica</name>
    <dbReference type="NCBI Taxonomy" id="4972"/>
    <lineage>
        <taxon>Eukaryota</taxon>
        <taxon>Fungi</taxon>
        <taxon>Dikarya</taxon>
        <taxon>Basidiomycota</taxon>
        <taxon>Agaricomycotina</taxon>
        <taxon>Tremellomycetes</taxon>
        <taxon>Tremellales</taxon>
        <taxon>Bulleribasidiaceae</taxon>
        <taxon>Dioszegia</taxon>
    </lineage>
</organism>
<dbReference type="PIRSF" id="PIRSF000097">
    <property type="entry name" value="AKR"/>
    <property type="match status" value="1"/>
</dbReference>
<dbReference type="EMBL" id="JAKWFO010000005">
    <property type="protein sequence ID" value="KAI9636482.1"/>
    <property type="molecule type" value="Genomic_DNA"/>
</dbReference>
<dbReference type="InterPro" id="IPR020471">
    <property type="entry name" value="AKR"/>
</dbReference>
<sequence length="299" mass="33330">MPFHSITLNDGRKIPQIGFGSWKIPKDVCEGQTDQAIEVGFDHIDTAQVYHNEEEVGQAIKASGLSRKELWVTTKWSGVDGKDPRQSCDESLEKLGIDYIDLYLIHSPRLCGDDIKGKWHEMEKLHKEGKVKSIGVSNFKVDDLKELLKHAEIKPVVNQILLHPYVIKSTEPLLHYMAQQHIVPEGYSTLIPLTSEPGGPVDEPVNNIAKRLGKKPEQILLAWSKAKGAIIVTTSSKKERLESYLDVGDIELTEDDVKSIDDAGAKKEMWVEKKGKMVKCARVGLAVALGTYAMARLVL</sequence>
<evidence type="ECO:0000256" key="3">
    <source>
        <dbReference type="ARBA" id="ARBA00023002"/>
    </source>
</evidence>
<dbReference type="PANTHER" id="PTHR43827:SF3">
    <property type="entry name" value="NADP-DEPENDENT OXIDOREDUCTASE DOMAIN-CONTAINING PROTEIN"/>
    <property type="match status" value="1"/>
</dbReference>
<dbReference type="SUPFAM" id="SSF51430">
    <property type="entry name" value="NAD(P)-linked oxidoreductase"/>
    <property type="match status" value="1"/>
</dbReference>
<evidence type="ECO:0000256" key="5">
    <source>
        <dbReference type="PIRSR" id="PIRSR000097-2"/>
    </source>
</evidence>
<dbReference type="GO" id="GO:0016616">
    <property type="term" value="F:oxidoreductase activity, acting on the CH-OH group of donors, NAD or NADP as acceptor"/>
    <property type="evidence" value="ECO:0007669"/>
    <property type="project" value="UniProtKB-ARBA"/>
</dbReference>
<proteinExistence type="inferred from homology"/>
<dbReference type="InterPro" id="IPR023210">
    <property type="entry name" value="NADP_OxRdtase_dom"/>
</dbReference>
<dbReference type="GO" id="GO:0016652">
    <property type="term" value="F:oxidoreductase activity, acting on NAD(P)H as acceptor"/>
    <property type="evidence" value="ECO:0007669"/>
    <property type="project" value="InterPro"/>
</dbReference>
<keyword evidence="2" id="KW-0521">NADP</keyword>
<dbReference type="PRINTS" id="PR00069">
    <property type="entry name" value="ALDKETRDTASE"/>
</dbReference>
<dbReference type="Gene3D" id="3.20.20.100">
    <property type="entry name" value="NADP-dependent oxidoreductase domain"/>
    <property type="match status" value="1"/>
</dbReference>
<dbReference type="CDD" id="cd19120">
    <property type="entry name" value="AKR_AKR3C2-3"/>
    <property type="match status" value="1"/>
</dbReference>
<gene>
    <name evidence="8" type="ORF">MKK02DRAFT_45188</name>
</gene>
<evidence type="ECO:0000256" key="2">
    <source>
        <dbReference type="ARBA" id="ARBA00022857"/>
    </source>
</evidence>
<dbReference type="InterPro" id="IPR044494">
    <property type="entry name" value="AKR3C2/3"/>
</dbReference>
<name>A0AA38H8M5_9TREE</name>
<feature type="active site" description="Proton donor" evidence="4">
    <location>
        <position position="50"/>
    </location>
</feature>
<feature type="domain" description="NADP-dependent oxidoreductase" evidence="7">
    <location>
        <begin position="18"/>
        <end position="263"/>
    </location>
</feature>
<dbReference type="FunFam" id="3.20.20.100:FF:000002">
    <property type="entry name" value="2,5-diketo-D-gluconic acid reductase A"/>
    <property type="match status" value="1"/>
</dbReference>
<evidence type="ECO:0000313" key="8">
    <source>
        <dbReference type="EMBL" id="KAI9636482.1"/>
    </source>
</evidence>
<feature type="binding site" evidence="5">
    <location>
        <position position="106"/>
    </location>
    <ligand>
        <name>substrate</name>
    </ligand>
</feature>
<dbReference type="InterPro" id="IPR018170">
    <property type="entry name" value="Aldo/ket_reductase_CS"/>
</dbReference>
<evidence type="ECO:0000259" key="7">
    <source>
        <dbReference type="Pfam" id="PF00248"/>
    </source>
</evidence>
<evidence type="ECO:0000313" key="9">
    <source>
        <dbReference type="Proteomes" id="UP001164286"/>
    </source>
</evidence>
<keyword evidence="3" id="KW-0560">Oxidoreductase</keyword>